<accession>A0A1J5QAK7</accession>
<protein>
    <submittedName>
        <fullName evidence="3">Mce related protein</fullName>
    </submittedName>
</protein>
<evidence type="ECO:0000313" key="3">
    <source>
        <dbReference type="EMBL" id="OIQ76940.1"/>
    </source>
</evidence>
<keyword evidence="1" id="KW-0812">Transmembrane</keyword>
<keyword evidence="1" id="KW-0472">Membrane</keyword>
<name>A0A1J5QAK7_9ZZZZ</name>
<feature type="transmembrane region" description="Helical" evidence="1">
    <location>
        <begin position="7"/>
        <end position="29"/>
    </location>
</feature>
<evidence type="ECO:0000256" key="1">
    <source>
        <dbReference type="SAM" id="Phobius"/>
    </source>
</evidence>
<reference evidence="3" key="1">
    <citation type="submission" date="2016-10" db="EMBL/GenBank/DDBJ databases">
        <title>Sequence of Gallionella enrichment culture.</title>
        <authorList>
            <person name="Poehlein A."/>
            <person name="Muehling M."/>
            <person name="Daniel R."/>
        </authorList>
    </citation>
    <scope>NUCLEOTIDE SEQUENCE</scope>
</reference>
<keyword evidence="1" id="KW-1133">Transmembrane helix</keyword>
<dbReference type="PANTHER" id="PTHR36698:SF2">
    <property type="entry name" value="MCE_MLAD DOMAIN-CONTAINING PROTEIN"/>
    <property type="match status" value="1"/>
</dbReference>
<feature type="domain" description="Mce/MlaD" evidence="2">
    <location>
        <begin position="40"/>
        <end position="116"/>
    </location>
</feature>
<dbReference type="Pfam" id="PF02470">
    <property type="entry name" value="MlaD"/>
    <property type="match status" value="1"/>
</dbReference>
<organism evidence="3">
    <name type="scientific">mine drainage metagenome</name>
    <dbReference type="NCBI Taxonomy" id="410659"/>
    <lineage>
        <taxon>unclassified sequences</taxon>
        <taxon>metagenomes</taxon>
        <taxon>ecological metagenomes</taxon>
    </lineage>
</organism>
<dbReference type="EMBL" id="MLJW01001734">
    <property type="protein sequence ID" value="OIQ76940.1"/>
    <property type="molecule type" value="Genomic_DNA"/>
</dbReference>
<sequence>MESKVNYTAVGLFVVLLGALLGGLAWWLATGGRTQPTTPYLIYATDNVNGLRTDSNVLYRGVSVGKVASIAIDPDNPALIRILLDIDKTVPVRADTVAQLSPLGVTGLSAVNLIGGASPQPLPIPQGETLPVIPYKPSVFTQIEGGINDAAITLARISQRMDALLSPANLQAISDTLANLQRLSQTLAANQRNIDQTFAGARQTSVNLAGMSAQGNKLMLQSQQLVARLDGVTVQLGALMPQIGAAAKSVSRAGDGAAAFSAAGTEAMTRLQDRTLPEMDALARNLQQLSRQLNTLTESLKANPSQILYGPTLPPPGPGERR</sequence>
<evidence type="ECO:0000259" key="2">
    <source>
        <dbReference type="Pfam" id="PF02470"/>
    </source>
</evidence>
<dbReference type="InterPro" id="IPR003399">
    <property type="entry name" value="Mce/MlaD"/>
</dbReference>
<comment type="caution">
    <text evidence="3">The sequence shown here is derived from an EMBL/GenBank/DDBJ whole genome shotgun (WGS) entry which is preliminary data.</text>
</comment>
<proteinExistence type="predicted"/>
<dbReference type="PANTHER" id="PTHR36698">
    <property type="entry name" value="BLL5892 PROTEIN"/>
    <property type="match status" value="1"/>
</dbReference>
<dbReference type="AlphaFoldDB" id="A0A1J5QAK7"/>
<gene>
    <name evidence="3" type="ORF">GALL_413740</name>
</gene>